<name>A0ABD5WL68_9EURY</name>
<dbReference type="SUPFAM" id="SSF53448">
    <property type="entry name" value="Nucleotide-diphospho-sugar transferases"/>
    <property type="match status" value="1"/>
</dbReference>
<dbReference type="GO" id="GO:0016779">
    <property type="term" value="F:nucleotidyltransferase activity"/>
    <property type="evidence" value="ECO:0007669"/>
    <property type="project" value="UniProtKB-ARBA"/>
</dbReference>
<reference evidence="3 4" key="1">
    <citation type="journal article" date="2019" name="Int. J. Syst. Evol. Microbiol.">
        <title>The Global Catalogue of Microorganisms (GCM) 10K type strain sequencing project: providing services to taxonomists for standard genome sequencing and annotation.</title>
        <authorList>
            <consortium name="The Broad Institute Genomics Platform"/>
            <consortium name="The Broad Institute Genome Sequencing Center for Infectious Disease"/>
            <person name="Wu L."/>
            <person name="Ma J."/>
        </authorList>
    </citation>
    <scope>NUCLEOTIDE SEQUENCE [LARGE SCALE GENOMIC DNA]</scope>
    <source>
        <strain evidence="3 4">DT72</strain>
    </source>
</reference>
<dbReference type="InterPro" id="IPR029044">
    <property type="entry name" value="Nucleotide-diphossugar_trans"/>
</dbReference>
<keyword evidence="1 3" id="KW-0808">Transferase</keyword>
<feature type="domain" description="MobA-like NTP transferase" evidence="2">
    <location>
        <begin position="2"/>
        <end position="141"/>
    </location>
</feature>
<dbReference type="PANTHER" id="PTHR19136">
    <property type="entry name" value="MOLYBDENUM COFACTOR GUANYLYLTRANSFERASE"/>
    <property type="match status" value="1"/>
</dbReference>
<dbReference type="Pfam" id="PF12804">
    <property type="entry name" value="NTP_transf_3"/>
    <property type="match status" value="1"/>
</dbReference>
<protein>
    <submittedName>
        <fullName evidence="3">NTP transferase domain-containing protein</fullName>
    </submittedName>
</protein>
<dbReference type="RefSeq" id="WP_276282237.1">
    <property type="nucleotide sequence ID" value="NZ_CP119809.1"/>
</dbReference>
<dbReference type="GeneID" id="79301963"/>
<dbReference type="EMBL" id="JBHSZH010000005">
    <property type="protein sequence ID" value="MFC7081297.1"/>
    <property type="molecule type" value="Genomic_DNA"/>
</dbReference>
<evidence type="ECO:0000313" key="3">
    <source>
        <dbReference type="EMBL" id="MFC7081297.1"/>
    </source>
</evidence>
<proteinExistence type="predicted"/>
<evidence type="ECO:0000313" key="4">
    <source>
        <dbReference type="Proteomes" id="UP001596407"/>
    </source>
</evidence>
<dbReference type="Proteomes" id="UP001596407">
    <property type="component" value="Unassembled WGS sequence"/>
</dbReference>
<sequence>MCGGRGTRLDSETEKPLFEVGGRPMLARVADALAGSRAETAHAVVSPHAPETREFAAERADLAPVETPGEGYVEDLRAALRAVEPPVLTVAADLPLLDADAVNAVLDAYDEARRGVPEPPSKTVCVPAALKRELGASIDTAFERDGREVAPAGVNIVAQTDTETMYETYDARLAVNVNRLPDADLAEALL</sequence>
<evidence type="ECO:0000259" key="2">
    <source>
        <dbReference type="Pfam" id="PF12804"/>
    </source>
</evidence>
<comment type="caution">
    <text evidence="3">The sequence shown here is derived from an EMBL/GenBank/DDBJ whole genome shotgun (WGS) entry which is preliminary data.</text>
</comment>
<dbReference type="InterPro" id="IPR025877">
    <property type="entry name" value="MobA-like_NTP_Trfase"/>
</dbReference>
<gene>
    <name evidence="3" type="ORF">ACFQJ6_15490</name>
</gene>
<dbReference type="AlphaFoldDB" id="A0ABD5WL68"/>
<dbReference type="PANTHER" id="PTHR19136:SF86">
    <property type="entry name" value="ADENOSYLCOBINAMIDE-PHOSPHATE GUANYLYLTRANSFERASE"/>
    <property type="match status" value="1"/>
</dbReference>
<organism evidence="3 4">
    <name type="scientific">Halorussus caseinilyticus</name>
    <dbReference type="NCBI Taxonomy" id="3034025"/>
    <lineage>
        <taxon>Archaea</taxon>
        <taxon>Methanobacteriati</taxon>
        <taxon>Methanobacteriota</taxon>
        <taxon>Stenosarchaea group</taxon>
        <taxon>Halobacteria</taxon>
        <taxon>Halobacteriales</taxon>
        <taxon>Haladaptataceae</taxon>
        <taxon>Halorussus</taxon>
    </lineage>
</organism>
<keyword evidence="4" id="KW-1185">Reference proteome</keyword>
<accession>A0ABD5WL68</accession>
<dbReference type="Gene3D" id="3.90.550.10">
    <property type="entry name" value="Spore Coat Polysaccharide Biosynthesis Protein SpsA, Chain A"/>
    <property type="match status" value="1"/>
</dbReference>
<evidence type="ECO:0000256" key="1">
    <source>
        <dbReference type="ARBA" id="ARBA00022679"/>
    </source>
</evidence>